<accession>A0A1W1CCE2</accession>
<organism evidence="1">
    <name type="scientific">hydrothermal vent metagenome</name>
    <dbReference type="NCBI Taxonomy" id="652676"/>
    <lineage>
        <taxon>unclassified sequences</taxon>
        <taxon>metagenomes</taxon>
        <taxon>ecological metagenomes</taxon>
    </lineage>
</organism>
<dbReference type="Gene3D" id="3.30.700.10">
    <property type="entry name" value="Glycoprotein, Type 4 Pilin"/>
    <property type="match status" value="1"/>
</dbReference>
<dbReference type="EMBL" id="FPHM01000080">
    <property type="protein sequence ID" value="SFV63385.1"/>
    <property type="molecule type" value="Genomic_DNA"/>
</dbReference>
<dbReference type="InterPro" id="IPR012902">
    <property type="entry name" value="N_methyl_site"/>
</dbReference>
<dbReference type="AlphaFoldDB" id="A0A1W1CCE2"/>
<reference evidence="1" key="1">
    <citation type="submission" date="2016-10" db="EMBL/GenBank/DDBJ databases">
        <authorList>
            <person name="de Groot N.N."/>
        </authorList>
    </citation>
    <scope>NUCLEOTIDE SEQUENCE</scope>
</reference>
<name>A0A1W1CCE2_9ZZZZ</name>
<dbReference type="SUPFAM" id="SSF54523">
    <property type="entry name" value="Pili subunits"/>
    <property type="match status" value="1"/>
</dbReference>
<dbReference type="InterPro" id="IPR045584">
    <property type="entry name" value="Pilin-like"/>
</dbReference>
<gene>
    <name evidence="1" type="ORF">MNB_SV-13-636</name>
</gene>
<dbReference type="NCBIfam" id="TIGR02532">
    <property type="entry name" value="IV_pilin_GFxxxE"/>
    <property type="match status" value="1"/>
</dbReference>
<protein>
    <submittedName>
        <fullName evidence="1">Type II secretion envelope pseudopilin protein (PulG,guides folded protein to PulD in outer membrane)</fullName>
    </submittedName>
</protein>
<proteinExistence type="predicted"/>
<evidence type="ECO:0000313" key="1">
    <source>
        <dbReference type="EMBL" id="SFV63385.1"/>
    </source>
</evidence>
<sequence>MTKAFTMVELVFAIVIIGILASVAVPKLAATRDDAEITSARTAISALRTAIATERQKRILRGVFTDITITEALALLSYPLGTDWTALPTSNQLLYTGPSTNQCIFKLQANRLNINGTCAVIGMSDL</sequence>